<keyword evidence="6 10" id="KW-1133">Transmembrane helix</keyword>
<dbReference type="GO" id="GO:0005886">
    <property type="term" value="C:plasma membrane"/>
    <property type="evidence" value="ECO:0007669"/>
    <property type="project" value="UniProtKB-SubCell"/>
</dbReference>
<dbReference type="InterPro" id="IPR000983">
    <property type="entry name" value="Bac_GSPG_pilin"/>
</dbReference>
<organism evidence="12 13">
    <name type="scientific">Sporosarcina psychrophila</name>
    <name type="common">Bacillus psychrophilus</name>
    <dbReference type="NCBI Taxonomy" id="1476"/>
    <lineage>
        <taxon>Bacteria</taxon>
        <taxon>Bacillati</taxon>
        <taxon>Bacillota</taxon>
        <taxon>Bacilli</taxon>
        <taxon>Bacillales</taxon>
        <taxon>Caryophanaceae</taxon>
        <taxon>Sporosarcina</taxon>
    </lineage>
</organism>
<dbReference type="PRINTS" id="PR00813">
    <property type="entry name" value="BCTERIALGSPG"/>
</dbReference>
<dbReference type="GO" id="GO:0015628">
    <property type="term" value="P:protein secretion by the type II secretion system"/>
    <property type="evidence" value="ECO:0007669"/>
    <property type="project" value="InterPro"/>
</dbReference>
<comment type="subunit">
    <text evidence="10">Homodimer.</text>
</comment>
<reference evidence="12" key="1">
    <citation type="journal article" date="2021" name="PeerJ">
        <title>Extensive microbial diversity within the chicken gut microbiome revealed by metagenomics and culture.</title>
        <authorList>
            <person name="Gilroy R."/>
            <person name="Ravi A."/>
            <person name="Getino M."/>
            <person name="Pursley I."/>
            <person name="Horton D.L."/>
            <person name="Alikhan N.F."/>
            <person name="Baker D."/>
            <person name="Gharbi K."/>
            <person name="Hall N."/>
            <person name="Watson M."/>
            <person name="Adriaenssens E.M."/>
            <person name="Foster-Nyarko E."/>
            <person name="Jarju S."/>
            <person name="Secka A."/>
            <person name="Antonio M."/>
            <person name="Oren A."/>
            <person name="Chaudhuri R.R."/>
            <person name="La Ragione R."/>
            <person name="Hildebrand F."/>
            <person name="Pallen M.J."/>
        </authorList>
    </citation>
    <scope>NUCLEOTIDE SEQUENCE</scope>
    <source>
        <strain evidence="12">CHK171-7178</strain>
    </source>
</reference>
<dbReference type="Proteomes" id="UP000698173">
    <property type="component" value="Unassembled WGS sequence"/>
</dbReference>
<keyword evidence="5 10" id="KW-0812">Transmembrane</keyword>
<dbReference type="InterPro" id="IPR012902">
    <property type="entry name" value="N_methyl_site"/>
</dbReference>
<evidence type="ECO:0000256" key="10">
    <source>
        <dbReference type="PIRNR" id="PIRNR029928"/>
    </source>
</evidence>
<keyword evidence="7 10" id="KW-0472">Membrane</keyword>
<dbReference type="PANTHER" id="PTHR30093">
    <property type="entry name" value="GENERAL SECRETION PATHWAY PROTEIN G"/>
    <property type="match status" value="1"/>
</dbReference>
<feature type="modified residue" description="N-methylphenylalanine" evidence="11">
    <location>
        <position position="10"/>
    </location>
</feature>
<comment type="similarity">
    <text evidence="9 10">Belongs to the ComGC family.</text>
</comment>
<comment type="subcellular location">
    <subcellularLocation>
        <location evidence="1">Cell membrane</location>
        <topology evidence="1">Single-pass membrane protein</topology>
    </subcellularLocation>
    <subcellularLocation>
        <location evidence="2">Cell surface</location>
    </subcellularLocation>
</comment>
<dbReference type="InterPro" id="IPR016940">
    <property type="entry name" value="ComGC"/>
</dbReference>
<evidence type="ECO:0000256" key="11">
    <source>
        <dbReference type="PIRSR" id="PIRSR029928-50"/>
    </source>
</evidence>
<evidence type="ECO:0000256" key="2">
    <source>
        <dbReference type="ARBA" id="ARBA00004241"/>
    </source>
</evidence>
<dbReference type="NCBIfam" id="TIGR02532">
    <property type="entry name" value="IV_pilin_GFxxxE"/>
    <property type="match status" value="1"/>
</dbReference>
<evidence type="ECO:0000256" key="7">
    <source>
        <dbReference type="ARBA" id="ARBA00023136"/>
    </source>
</evidence>
<evidence type="ECO:0000256" key="3">
    <source>
        <dbReference type="ARBA" id="ARBA00022475"/>
    </source>
</evidence>
<dbReference type="AlphaFoldDB" id="A0A921FVQ9"/>
<evidence type="ECO:0000256" key="8">
    <source>
        <dbReference type="ARBA" id="ARBA00023287"/>
    </source>
</evidence>
<dbReference type="PANTHER" id="PTHR30093:SF2">
    <property type="entry name" value="TYPE II SECRETION SYSTEM PROTEIN H"/>
    <property type="match status" value="1"/>
</dbReference>
<dbReference type="Pfam" id="PF07963">
    <property type="entry name" value="N_methyl"/>
    <property type="match status" value="1"/>
</dbReference>
<sequence length="115" mass="12519">MKFINNARGFTLIEMMIVLLIISVLILIAIPNVTKHSKSIDEKGCNAYVKMVQGQVEAYKMDEKHLPASLAELTEKDYLPENAQCPDGTQLSIDMDGKVARVGESLGPGVNGGKN</sequence>
<dbReference type="InterPro" id="IPR045584">
    <property type="entry name" value="Pilin-like"/>
</dbReference>
<dbReference type="Gene3D" id="3.30.700.10">
    <property type="entry name" value="Glycoprotein, Type 4 Pilin"/>
    <property type="match status" value="1"/>
</dbReference>
<reference evidence="12" key="2">
    <citation type="submission" date="2021-09" db="EMBL/GenBank/DDBJ databases">
        <authorList>
            <person name="Gilroy R."/>
        </authorList>
    </citation>
    <scope>NUCLEOTIDE SEQUENCE</scope>
    <source>
        <strain evidence="12">CHK171-7178</strain>
    </source>
</reference>
<evidence type="ECO:0000256" key="5">
    <source>
        <dbReference type="ARBA" id="ARBA00022692"/>
    </source>
</evidence>
<comment type="function">
    <text evidence="10">Required for transformation and DNA binding.</text>
</comment>
<evidence type="ECO:0000256" key="9">
    <source>
        <dbReference type="ARBA" id="ARBA00043982"/>
    </source>
</evidence>
<evidence type="ECO:0000256" key="4">
    <source>
        <dbReference type="ARBA" id="ARBA00022481"/>
    </source>
</evidence>
<name>A0A921FVQ9_SPOPS</name>
<dbReference type="NCBIfam" id="NF040999">
    <property type="entry name" value="pilin_ComGC"/>
    <property type="match status" value="1"/>
</dbReference>
<dbReference type="PIRSF" id="PIRSF029928">
    <property type="entry name" value="Late_competence_ComGC"/>
    <property type="match status" value="1"/>
</dbReference>
<dbReference type="GO" id="GO:0015627">
    <property type="term" value="C:type II protein secretion system complex"/>
    <property type="evidence" value="ECO:0007669"/>
    <property type="project" value="InterPro"/>
</dbReference>
<keyword evidence="4 11" id="KW-0488">Methylation</keyword>
<dbReference type="GO" id="GO:0009986">
    <property type="term" value="C:cell surface"/>
    <property type="evidence" value="ECO:0007669"/>
    <property type="project" value="UniProtKB-SubCell"/>
</dbReference>
<feature type="transmembrane region" description="Helical" evidence="10">
    <location>
        <begin position="12"/>
        <end position="30"/>
    </location>
</feature>
<protein>
    <recommendedName>
        <fullName evidence="10">ComG operon protein 3</fullName>
    </recommendedName>
</protein>
<keyword evidence="10" id="KW-0813">Transport</keyword>
<feature type="propeptide" id="PRO_5039777013" evidence="11">
    <location>
        <begin position="1"/>
        <end position="9"/>
    </location>
</feature>
<evidence type="ECO:0000256" key="6">
    <source>
        <dbReference type="ARBA" id="ARBA00022989"/>
    </source>
</evidence>
<keyword evidence="8 10" id="KW-0178">Competence</keyword>
<evidence type="ECO:0000313" key="12">
    <source>
        <dbReference type="EMBL" id="HJF30593.1"/>
    </source>
</evidence>
<evidence type="ECO:0000256" key="1">
    <source>
        <dbReference type="ARBA" id="ARBA00004162"/>
    </source>
</evidence>
<dbReference type="EMBL" id="DYWT01000035">
    <property type="protein sequence ID" value="HJF30593.1"/>
    <property type="molecule type" value="Genomic_DNA"/>
</dbReference>
<gene>
    <name evidence="12" type="ORF">K8V56_02290</name>
</gene>
<dbReference type="SUPFAM" id="SSF54523">
    <property type="entry name" value="Pili subunits"/>
    <property type="match status" value="1"/>
</dbReference>
<dbReference type="PROSITE" id="PS00409">
    <property type="entry name" value="PROKAR_NTER_METHYL"/>
    <property type="match status" value="1"/>
</dbReference>
<comment type="caution">
    <text evidence="12">The sequence shown here is derived from an EMBL/GenBank/DDBJ whole genome shotgun (WGS) entry which is preliminary data.</text>
</comment>
<feature type="chain" id="PRO_5039777014" description="ComG operon protein 3" evidence="11">
    <location>
        <begin position="10"/>
        <end position="115"/>
    </location>
</feature>
<accession>A0A921FVQ9</accession>
<proteinExistence type="inferred from homology"/>
<keyword evidence="3 10" id="KW-1003">Cell membrane</keyword>
<evidence type="ECO:0000313" key="13">
    <source>
        <dbReference type="Proteomes" id="UP000698173"/>
    </source>
</evidence>
<dbReference type="GO" id="GO:0030420">
    <property type="term" value="P:establishment of competence for transformation"/>
    <property type="evidence" value="ECO:0007669"/>
    <property type="project" value="UniProtKB-UniRule"/>
</dbReference>